<reference evidence="2" key="1">
    <citation type="journal article" date="2007" name="Appl. Environ. Microbiol.">
        <title>Sequence characterization and comparative analysis of three plasmids isolated from environmental Vibrio spp.</title>
        <authorList>
            <person name="Hazen T.H."/>
            <person name="Wu D."/>
            <person name="Eisen J.A."/>
            <person name="Sobecky P.A."/>
        </authorList>
    </citation>
    <scope>NUCLEOTIDE SEQUENCE [LARGE SCALE GENOMIC DNA]</scope>
    <source>
        <strain evidence="2">09022</strain>
        <plasmid evidence="2">p09022A</plasmid>
    </source>
</reference>
<keyword evidence="1" id="KW-0732">Signal</keyword>
<dbReference type="RefSeq" id="WP_012219955.1">
    <property type="nucleotide sequence ID" value="NC_010114.1"/>
</dbReference>
<dbReference type="InterPro" id="IPR009003">
    <property type="entry name" value="Peptidase_S1_PA"/>
</dbReference>
<feature type="chain" id="PRO_5002738068" evidence="1">
    <location>
        <begin position="26"/>
        <end position="666"/>
    </location>
</feature>
<dbReference type="AlphaFoldDB" id="A9M542"/>
<protein>
    <submittedName>
        <fullName evidence="2">Uncharacterized protein</fullName>
    </submittedName>
</protein>
<keyword evidence="2" id="KW-0614">Plasmid</keyword>
<dbReference type="EMBL" id="CP000757">
    <property type="protein sequence ID" value="ABX77146.1"/>
    <property type="molecule type" value="Genomic_DNA"/>
</dbReference>
<proteinExistence type="predicted"/>
<evidence type="ECO:0000256" key="1">
    <source>
        <dbReference type="SAM" id="SignalP"/>
    </source>
</evidence>
<organism evidence="2">
    <name type="scientific">Vibrio sp. 09022</name>
    <dbReference type="NCBI Taxonomy" id="452804"/>
    <lineage>
        <taxon>Bacteria</taxon>
        <taxon>Pseudomonadati</taxon>
        <taxon>Pseudomonadota</taxon>
        <taxon>Gammaproteobacteria</taxon>
        <taxon>Vibrionales</taxon>
        <taxon>Vibrionaceae</taxon>
        <taxon>Vibrio</taxon>
    </lineage>
</organism>
<sequence>MMYSQVVKRTILMFLGVLTACYTNASDVFVETDFDVGKGILRPVGDTCFVYTPNHVIENSDSYFISSRHAKDVEASLLTTYPQDLAILQLPSNYVGMCRDSSWKNGERVSAILKGLNKATLSFRRKSGSLTEYPLRISKVDLHTYFYVELEQSNNQIMKGMSGSIVMVGEYPIGMLVSVEQGEGKVLRLDSMADISKSVIESFMTEHQIAAANSSDLSAYPSVSKNSLSVTESSSSPVLGYQTLSGSISQGEFKEYTVFSKGHTAYRFTSAKQSDSVRIRVRFYSPSGNVLYSEDWHTKQQIVDGFGTVDEGEHRLVVEVYREGSGTYDIKLEEVATPEQLTGEANILEHNGVAKGYVANHTSAVYKVFSKGHTAYRFTSAKQSDSVRIRVRFYSPSGNVLYSEDWHTKQQIVDGFGTVDEGEHYLVVEGYKDSVGTYNIKLEEVATPEQLTGEANILEHNGVAKGYVANHTSAVYKVFSKGHTAYRFTSAKQSDSVRIRVRFYSPSGNVLYSEDWRTKQQIVDGFGTVDEGEHYLVVEGYKDSVGTYNIKLEEVATPEQLTGEANILEHNGVAKGYVANHTSAVYKVFSKGHTAYRFTSAKQSDSVRIRVRFYSPSGNVLYSEDWHTKQQIVDGFGTVDEGEHYLVVEGYKGSVGTYNIKLEVQE</sequence>
<evidence type="ECO:0000313" key="2">
    <source>
        <dbReference type="EMBL" id="ABX77146.1"/>
    </source>
</evidence>
<geneLocation type="plasmid" evidence="2">
    <name>p09022A</name>
</geneLocation>
<accession>A9M542</accession>
<name>A9M542_9VIBR</name>
<feature type="signal peptide" evidence="1">
    <location>
        <begin position="1"/>
        <end position="25"/>
    </location>
</feature>
<gene>
    <name evidence="2" type="ORF">BMSF_0015</name>
</gene>
<dbReference type="SUPFAM" id="SSF50494">
    <property type="entry name" value="Trypsin-like serine proteases"/>
    <property type="match status" value="1"/>
</dbReference>